<feature type="transmembrane region" description="Helical" evidence="1">
    <location>
        <begin position="34"/>
        <end position="57"/>
    </location>
</feature>
<proteinExistence type="predicted"/>
<organism evidence="2 3">
    <name type="scientific">Streptosporangium vulgare</name>
    <dbReference type="NCBI Taxonomy" id="46190"/>
    <lineage>
        <taxon>Bacteria</taxon>
        <taxon>Bacillati</taxon>
        <taxon>Actinomycetota</taxon>
        <taxon>Actinomycetes</taxon>
        <taxon>Streptosporangiales</taxon>
        <taxon>Streptosporangiaceae</taxon>
        <taxon>Streptosporangium</taxon>
    </lineage>
</organism>
<evidence type="ECO:0000313" key="3">
    <source>
        <dbReference type="Proteomes" id="UP001589610"/>
    </source>
</evidence>
<dbReference type="Proteomes" id="UP001589610">
    <property type="component" value="Unassembled WGS sequence"/>
</dbReference>
<evidence type="ECO:0000313" key="2">
    <source>
        <dbReference type="EMBL" id="MFB9675436.1"/>
    </source>
</evidence>
<name>A0ABV5TAS5_9ACTN</name>
<sequence length="58" mass="6100">MSDPQPIDPAGNTQAFRAFAQRKDPEAAPEKRSLVLPITAAVVVAVLVVVAVAAYLLL</sequence>
<keyword evidence="1" id="KW-0472">Membrane</keyword>
<keyword evidence="1" id="KW-1133">Transmembrane helix</keyword>
<dbReference type="RefSeq" id="WP_344749290.1">
    <property type="nucleotide sequence ID" value="NZ_BAAAWW010000189.1"/>
</dbReference>
<gene>
    <name evidence="2" type="ORF">ACFFRH_08050</name>
</gene>
<comment type="caution">
    <text evidence="2">The sequence shown here is derived from an EMBL/GenBank/DDBJ whole genome shotgun (WGS) entry which is preliminary data.</text>
</comment>
<keyword evidence="1" id="KW-0812">Transmembrane</keyword>
<accession>A0ABV5TAS5</accession>
<evidence type="ECO:0000256" key="1">
    <source>
        <dbReference type="SAM" id="Phobius"/>
    </source>
</evidence>
<keyword evidence="3" id="KW-1185">Reference proteome</keyword>
<dbReference type="EMBL" id="JBHMBS010000003">
    <property type="protein sequence ID" value="MFB9675436.1"/>
    <property type="molecule type" value="Genomic_DNA"/>
</dbReference>
<protein>
    <submittedName>
        <fullName evidence="2">Uncharacterized protein</fullName>
    </submittedName>
</protein>
<reference evidence="2 3" key="1">
    <citation type="submission" date="2024-09" db="EMBL/GenBank/DDBJ databases">
        <authorList>
            <person name="Sun Q."/>
            <person name="Mori K."/>
        </authorList>
    </citation>
    <scope>NUCLEOTIDE SEQUENCE [LARGE SCALE GENOMIC DNA]</scope>
    <source>
        <strain evidence="2 3">JCM 3028</strain>
    </source>
</reference>